<dbReference type="EMBL" id="CP048914">
    <property type="protein sequence ID" value="QMS85497.1"/>
    <property type="molecule type" value="Genomic_DNA"/>
</dbReference>
<reference evidence="3 4" key="1">
    <citation type="submission" date="2020-02" db="EMBL/GenBank/DDBJ databases">
        <authorList>
            <person name="Zheng R.K."/>
            <person name="Sun C.M."/>
        </authorList>
    </citation>
    <scope>NUCLEOTIDE SEQUENCE [LARGE SCALE GENOMIC DNA]</scope>
    <source>
        <strain evidence="4">zrk13</strain>
    </source>
</reference>
<evidence type="ECO:0000256" key="1">
    <source>
        <dbReference type="ARBA" id="ARBA00023002"/>
    </source>
</evidence>
<dbReference type="RefSeq" id="WP_258877295.1">
    <property type="nucleotide sequence ID" value="NZ_CP048914.1"/>
</dbReference>
<dbReference type="KEGG" id="xcl:G4Z02_06995"/>
<protein>
    <submittedName>
        <fullName evidence="3">FAD-dependent oxidoreductase</fullName>
    </submittedName>
</protein>
<keyword evidence="1" id="KW-0560">Oxidoreductase</keyword>
<dbReference type="InterPro" id="IPR036188">
    <property type="entry name" value="FAD/NAD-bd_sf"/>
</dbReference>
<accession>A0A7L7KS03</accession>
<dbReference type="Gene3D" id="3.50.50.60">
    <property type="entry name" value="FAD/NAD(P)-binding domain"/>
    <property type="match status" value="2"/>
</dbReference>
<gene>
    <name evidence="3" type="ORF">G4Z02_06995</name>
</gene>
<dbReference type="Pfam" id="PF07992">
    <property type="entry name" value="Pyr_redox_2"/>
    <property type="match status" value="1"/>
</dbReference>
<dbReference type="PANTHER" id="PTHR42949:SF3">
    <property type="entry name" value="ANAEROBIC GLYCEROL-3-PHOSPHATE DEHYDROGENASE SUBUNIT B"/>
    <property type="match status" value="1"/>
</dbReference>
<evidence type="ECO:0000313" key="4">
    <source>
        <dbReference type="Proteomes" id="UP000514720"/>
    </source>
</evidence>
<dbReference type="PRINTS" id="PR00469">
    <property type="entry name" value="PNDRDTASEII"/>
</dbReference>
<evidence type="ECO:0000259" key="2">
    <source>
        <dbReference type="Pfam" id="PF07992"/>
    </source>
</evidence>
<dbReference type="GO" id="GO:0016491">
    <property type="term" value="F:oxidoreductase activity"/>
    <property type="evidence" value="ECO:0007669"/>
    <property type="project" value="UniProtKB-KW"/>
</dbReference>
<dbReference type="InterPro" id="IPR023753">
    <property type="entry name" value="FAD/NAD-binding_dom"/>
</dbReference>
<dbReference type="AlphaFoldDB" id="A0A7L7KS03"/>
<feature type="domain" description="FAD/NAD(P)-binding" evidence="2">
    <location>
        <begin position="4"/>
        <end position="309"/>
    </location>
</feature>
<organism evidence="3 4">
    <name type="scientific">Candidatus Xianfuyuplasma coldseepsis</name>
    <dbReference type="NCBI Taxonomy" id="2782163"/>
    <lineage>
        <taxon>Bacteria</taxon>
        <taxon>Bacillati</taxon>
        <taxon>Mycoplasmatota</taxon>
        <taxon>Mollicutes</taxon>
        <taxon>Candidatus Izemoplasmatales</taxon>
        <taxon>Candidatus Izemoplasmataceae</taxon>
        <taxon>Candidatus Xianfuyuplasma</taxon>
    </lineage>
</organism>
<name>A0A7L7KS03_9MOLU</name>
<dbReference type="PANTHER" id="PTHR42949">
    <property type="entry name" value="ANAEROBIC GLYCEROL-3-PHOSPHATE DEHYDROGENASE SUBUNIT B"/>
    <property type="match status" value="1"/>
</dbReference>
<dbReference type="Proteomes" id="UP000514720">
    <property type="component" value="Chromosome"/>
</dbReference>
<dbReference type="InterPro" id="IPR051691">
    <property type="entry name" value="Metab_Enz_Cyan_OpOx_G3PDH"/>
</dbReference>
<keyword evidence="4" id="KW-1185">Reference proteome</keyword>
<evidence type="ECO:0000313" key="3">
    <source>
        <dbReference type="EMBL" id="QMS85497.1"/>
    </source>
</evidence>
<dbReference type="SUPFAM" id="SSF51905">
    <property type="entry name" value="FAD/NAD(P)-binding domain"/>
    <property type="match status" value="1"/>
</dbReference>
<sequence>MNMYDLVIIGGGPAGLSAAKTAAEAGVKALIVERDYKIGGQLVKQTHMFFGSEKQYAKTRGIDIAQILIDDVMKYPDQIEIMTEATVVGLYPDYVVTIVQHDVYTKVQAKAILVATGASEKFLAFENNDLPGIYGAGAVQTLMNVHGVLPGQSVIMVGSGNIGLIVSYQLIQAGVNVLMVIEAAPTIGGYKVHASKLKRLGVDIKTNTTIQRAIGRESLEQIEIVEVDEHWNPIAGTEEVHDVDALCISVGLSPLSNLLSMIDADMKYVGLLGGWVAVIDEFHETSVKNVFVAGDVCGVEEASSAIVEGYYTGLIIAKRLGFQHPEFDTLKADYKAQLDNLRSGPFGEKTRRGLEELRGEQVAK</sequence>
<dbReference type="PRINTS" id="PR00368">
    <property type="entry name" value="FADPNR"/>
</dbReference>
<proteinExistence type="predicted"/>